<feature type="region of interest" description="Disordered" evidence="1">
    <location>
        <begin position="378"/>
        <end position="445"/>
    </location>
</feature>
<feature type="transmembrane region" description="Helical" evidence="2">
    <location>
        <begin position="330"/>
        <end position="351"/>
    </location>
</feature>
<keyword evidence="2" id="KW-0812">Transmembrane</keyword>
<gene>
    <name evidence="3" type="ORF">EV356DRAFT_522077</name>
</gene>
<proteinExistence type="predicted"/>
<evidence type="ECO:0000313" key="3">
    <source>
        <dbReference type="EMBL" id="KAF2228727.1"/>
    </source>
</evidence>
<feature type="transmembrane region" description="Helical" evidence="2">
    <location>
        <begin position="54"/>
        <end position="71"/>
    </location>
</feature>
<reference evidence="3" key="1">
    <citation type="journal article" date="2020" name="Stud. Mycol.">
        <title>101 Dothideomycetes genomes: a test case for predicting lifestyles and emergence of pathogens.</title>
        <authorList>
            <person name="Haridas S."/>
            <person name="Albert R."/>
            <person name="Binder M."/>
            <person name="Bloem J."/>
            <person name="Labutti K."/>
            <person name="Salamov A."/>
            <person name="Andreopoulos B."/>
            <person name="Baker S."/>
            <person name="Barry K."/>
            <person name="Bills G."/>
            <person name="Bluhm B."/>
            <person name="Cannon C."/>
            <person name="Castanera R."/>
            <person name="Culley D."/>
            <person name="Daum C."/>
            <person name="Ezra D."/>
            <person name="Gonzalez J."/>
            <person name="Henrissat B."/>
            <person name="Kuo A."/>
            <person name="Liang C."/>
            <person name="Lipzen A."/>
            <person name="Lutzoni F."/>
            <person name="Magnuson J."/>
            <person name="Mondo S."/>
            <person name="Nolan M."/>
            <person name="Ohm R."/>
            <person name="Pangilinan J."/>
            <person name="Park H.-J."/>
            <person name="Ramirez L."/>
            <person name="Alfaro M."/>
            <person name="Sun H."/>
            <person name="Tritt A."/>
            <person name="Yoshinaga Y."/>
            <person name="Zwiers L.-H."/>
            <person name="Turgeon B."/>
            <person name="Goodwin S."/>
            <person name="Spatafora J."/>
            <person name="Crous P."/>
            <person name="Grigoriev I."/>
        </authorList>
    </citation>
    <scope>NUCLEOTIDE SEQUENCE</scope>
    <source>
        <strain evidence="3">Tuck. ex Michener</strain>
    </source>
</reference>
<feature type="transmembrane region" description="Helical" evidence="2">
    <location>
        <begin position="140"/>
        <end position="161"/>
    </location>
</feature>
<keyword evidence="2" id="KW-0472">Membrane</keyword>
<dbReference type="EMBL" id="ML991896">
    <property type="protein sequence ID" value="KAF2228727.1"/>
    <property type="molecule type" value="Genomic_DNA"/>
</dbReference>
<feature type="transmembrane region" description="Helical" evidence="2">
    <location>
        <begin position="226"/>
        <end position="246"/>
    </location>
</feature>
<feature type="transmembrane region" description="Helical" evidence="2">
    <location>
        <begin position="290"/>
        <end position="310"/>
    </location>
</feature>
<dbReference type="AlphaFoldDB" id="A0A6A6GSS2"/>
<accession>A0A6A6GSS2</accession>
<feature type="transmembrane region" description="Helical" evidence="2">
    <location>
        <begin position="109"/>
        <end position="128"/>
    </location>
</feature>
<evidence type="ECO:0000256" key="1">
    <source>
        <dbReference type="SAM" id="MobiDB-lite"/>
    </source>
</evidence>
<keyword evidence="2" id="KW-1133">Transmembrane helix</keyword>
<keyword evidence="4" id="KW-1185">Reference proteome</keyword>
<organism evidence="3 4">
    <name type="scientific">Viridothelium virens</name>
    <name type="common">Speckled blister lichen</name>
    <name type="synonym">Trypethelium virens</name>
    <dbReference type="NCBI Taxonomy" id="1048519"/>
    <lineage>
        <taxon>Eukaryota</taxon>
        <taxon>Fungi</taxon>
        <taxon>Dikarya</taxon>
        <taxon>Ascomycota</taxon>
        <taxon>Pezizomycotina</taxon>
        <taxon>Dothideomycetes</taxon>
        <taxon>Dothideomycetes incertae sedis</taxon>
        <taxon>Trypetheliales</taxon>
        <taxon>Trypetheliaceae</taxon>
        <taxon>Viridothelium</taxon>
    </lineage>
</organism>
<dbReference type="Proteomes" id="UP000800092">
    <property type="component" value="Unassembled WGS sequence"/>
</dbReference>
<dbReference type="OrthoDB" id="3021074at2759"/>
<feature type="compositionally biased region" description="Basic and acidic residues" evidence="1">
    <location>
        <begin position="586"/>
        <end position="597"/>
    </location>
</feature>
<evidence type="ECO:0000256" key="2">
    <source>
        <dbReference type="SAM" id="Phobius"/>
    </source>
</evidence>
<name>A0A6A6GSS2_VIRVR</name>
<feature type="compositionally biased region" description="Polar residues" evidence="1">
    <location>
        <begin position="381"/>
        <end position="398"/>
    </location>
</feature>
<feature type="compositionally biased region" description="Low complexity" evidence="1">
    <location>
        <begin position="426"/>
        <end position="436"/>
    </location>
</feature>
<evidence type="ECO:0000313" key="4">
    <source>
        <dbReference type="Proteomes" id="UP000800092"/>
    </source>
</evidence>
<sequence length="597" mass="64606">MPALSSPSLLDSLIGRDATTNASAVGQAPGSAGDGLYVVCAWPLSGQYGPGSRVLYYVLVAACVVAQKAEWLRNACLAAALLFPAVAALHGIVLAAMHVDGAVDMDVYGAFQLCSIGILAAPVTVRLSRTYFFDPGRNMIFLWTVLILAGLLSLTVEFYRIQPFKCTHNSSGEPIPSSPGQFPYDQSPDCTLTCSIASGPSSRLRGGSTNNIYVIPMPEKLTFNTATLLAAACCIPAILSLVSMWNKIVEINWKARFGIADESERMDELIEGTNGATIGRMRGVNDMIRLFLSVVEVPVFSGAVLAILILGESNFFSHQVMWQTEPIRSIGQWAPIVGTGLAALGSLYVLLAGNEDVIKAAPNADASMHHCNCSHHHLDDNQSSIPRNLRTMGSSPNSRDARSLDGSTDEMTPQHAAVLPEMQQASTRLSTSSSHSIHVVPTQSHQVERIRTVDVGGRRKVAKALTAMGNFFGNAHRDWFDDSEFKRGKALDFPEIPGEEHRNPDLTQIRDAYNPRRDSAGNATPVHPEQRSRASSLNRSVASDRRGEGSSTPPRVRSDTLEVPAQVHHSPTRYSSPPFPMGMDIYNEKNEEKEGKG</sequence>
<protein>
    <submittedName>
        <fullName evidence="3">Uncharacterized protein</fullName>
    </submittedName>
</protein>
<feature type="region of interest" description="Disordered" evidence="1">
    <location>
        <begin position="515"/>
        <end position="597"/>
    </location>
</feature>
<feature type="transmembrane region" description="Helical" evidence="2">
    <location>
        <begin position="78"/>
        <end position="97"/>
    </location>
</feature>